<protein>
    <submittedName>
        <fullName evidence="2">Uncharacterized protein</fullName>
    </submittedName>
</protein>
<gene>
    <name evidence="2" type="primary">ORF76693</name>
</gene>
<keyword evidence="1" id="KW-0472">Membrane</keyword>
<feature type="transmembrane region" description="Helical" evidence="1">
    <location>
        <begin position="80"/>
        <end position="100"/>
    </location>
</feature>
<accession>A0A0B6ZT92</accession>
<dbReference type="AlphaFoldDB" id="A0A0B6ZT92"/>
<proteinExistence type="predicted"/>
<name>A0A0B6ZT92_9EUPU</name>
<evidence type="ECO:0000313" key="2">
    <source>
        <dbReference type="EMBL" id="CEK71046.1"/>
    </source>
</evidence>
<dbReference type="EMBL" id="HACG01024181">
    <property type="protein sequence ID" value="CEK71046.1"/>
    <property type="molecule type" value="Transcribed_RNA"/>
</dbReference>
<evidence type="ECO:0000256" key="1">
    <source>
        <dbReference type="SAM" id="Phobius"/>
    </source>
</evidence>
<sequence>MARPLSTEVAHHLPRVLHKRQSSGNNLRILLKKCTCEQKGVAWTQIHDPQITRQMTTTETPYAERVGSKLTNNLQYFSDLMFWMVNIVVSCLLSCLALRLQIKKIKETTF</sequence>
<organism evidence="2">
    <name type="scientific">Arion vulgaris</name>
    <dbReference type="NCBI Taxonomy" id="1028688"/>
    <lineage>
        <taxon>Eukaryota</taxon>
        <taxon>Metazoa</taxon>
        <taxon>Spiralia</taxon>
        <taxon>Lophotrochozoa</taxon>
        <taxon>Mollusca</taxon>
        <taxon>Gastropoda</taxon>
        <taxon>Heterobranchia</taxon>
        <taxon>Euthyneura</taxon>
        <taxon>Panpulmonata</taxon>
        <taxon>Eupulmonata</taxon>
        <taxon>Stylommatophora</taxon>
        <taxon>Helicina</taxon>
        <taxon>Arionoidea</taxon>
        <taxon>Arionidae</taxon>
        <taxon>Arion</taxon>
    </lineage>
</organism>
<reference evidence="2" key="1">
    <citation type="submission" date="2014-12" db="EMBL/GenBank/DDBJ databases">
        <title>Insight into the proteome of Arion vulgaris.</title>
        <authorList>
            <person name="Aradska J."/>
            <person name="Bulat T."/>
            <person name="Smidak R."/>
            <person name="Sarate P."/>
            <person name="Gangsoo J."/>
            <person name="Sialana F."/>
            <person name="Bilban M."/>
            <person name="Lubec G."/>
        </authorList>
    </citation>
    <scope>NUCLEOTIDE SEQUENCE</scope>
    <source>
        <tissue evidence="2">Skin</tissue>
    </source>
</reference>
<keyword evidence="1" id="KW-1133">Transmembrane helix</keyword>
<keyword evidence="1" id="KW-0812">Transmembrane</keyword>